<sequence>MPYTHGIMYVENDIISKAYDWLGGPVIRQLADGFDSEIMYFGALACPQSLPPATA</sequence>
<dbReference type="AlphaFoldDB" id="A0A0G1GR55"/>
<reference evidence="1 2" key="1">
    <citation type="journal article" date="2015" name="Nature">
        <title>rRNA introns, odd ribosomes, and small enigmatic genomes across a large radiation of phyla.</title>
        <authorList>
            <person name="Brown C.T."/>
            <person name="Hug L.A."/>
            <person name="Thomas B.C."/>
            <person name="Sharon I."/>
            <person name="Castelle C.J."/>
            <person name="Singh A."/>
            <person name="Wilkins M.J."/>
            <person name="Williams K.H."/>
            <person name="Banfield J.F."/>
        </authorList>
    </citation>
    <scope>NUCLEOTIDE SEQUENCE [LARGE SCALE GENOMIC DNA]</scope>
</reference>
<comment type="caution">
    <text evidence="1">The sequence shown here is derived from an EMBL/GenBank/DDBJ whole genome shotgun (WGS) entry which is preliminary data.</text>
</comment>
<proteinExistence type="predicted"/>
<evidence type="ECO:0000313" key="2">
    <source>
        <dbReference type="Proteomes" id="UP000034617"/>
    </source>
</evidence>
<name>A0A0G1GR55_9BACT</name>
<evidence type="ECO:0000313" key="1">
    <source>
        <dbReference type="EMBL" id="KKT37045.1"/>
    </source>
</evidence>
<dbReference type="EMBL" id="LCHM01000032">
    <property type="protein sequence ID" value="KKT37045.1"/>
    <property type="molecule type" value="Genomic_DNA"/>
</dbReference>
<accession>A0A0G1GR55</accession>
<protein>
    <submittedName>
        <fullName evidence="1">Uncharacterized protein</fullName>
    </submittedName>
</protein>
<gene>
    <name evidence="1" type="ORF">UW22_C0032G0008</name>
</gene>
<dbReference type="Proteomes" id="UP000034617">
    <property type="component" value="Unassembled WGS sequence"/>
</dbReference>
<organism evidence="1 2">
    <name type="scientific">Candidatus Gottesmanbacteria bacterium GW2011_GWB1_44_11c</name>
    <dbReference type="NCBI Taxonomy" id="1618447"/>
    <lineage>
        <taxon>Bacteria</taxon>
        <taxon>Candidatus Gottesmaniibacteriota</taxon>
    </lineage>
</organism>